<protein>
    <submittedName>
        <fullName evidence="2">Uncharacterized protein</fullName>
    </submittedName>
</protein>
<evidence type="ECO:0000313" key="2">
    <source>
        <dbReference type="EMBL" id="KOF65666.1"/>
    </source>
</evidence>
<sequence length="97" mass="11319">MHRWLLWFVLCPLLFGLLIFEIRENLQIQREIPNFGSICQIDLVWVIGISVASLDNVLLEQKSEVLCDSVAGPYILKSEKKYFGKFRLADLNVKYIF</sequence>
<proteinExistence type="predicted"/>
<name>A0A0L8FLT6_OCTBM</name>
<feature type="chain" id="PRO_5005582459" evidence="1">
    <location>
        <begin position="17"/>
        <end position="97"/>
    </location>
</feature>
<feature type="signal peptide" evidence="1">
    <location>
        <begin position="1"/>
        <end position="16"/>
    </location>
</feature>
<dbReference type="AlphaFoldDB" id="A0A0L8FLT6"/>
<reference evidence="2" key="1">
    <citation type="submission" date="2015-07" db="EMBL/GenBank/DDBJ databases">
        <title>MeaNS - Measles Nucleotide Surveillance Program.</title>
        <authorList>
            <person name="Tran T."/>
            <person name="Druce J."/>
        </authorList>
    </citation>
    <scope>NUCLEOTIDE SEQUENCE</scope>
    <source>
        <strain evidence="2">UCB-OBI-ISO-001</strain>
        <tissue evidence="2">Gonad</tissue>
    </source>
</reference>
<organism evidence="2">
    <name type="scientific">Octopus bimaculoides</name>
    <name type="common">California two-spotted octopus</name>
    <dbReference type="NCBI Taxonomy" id="37653"/>
    <lineage>
        <taxon>Eukaryota</taxon>
        <taxon>Metazoa</taxon>
        <taxon>Spiralia</taxon>
        <taxon>Lophotrochozoa</taxon>
        <taxon>Mollusca</taxon>
        <taxon>Cephalopoda</taxon>
        <taxon>Coleoidea</taxon>
        <taxon>Octopodiformes</taxon>
        <taxon>Octopoda</taxon>
        <taxon>Incirrata</taxon>
        <taxon>Octopodidae</taxon>
        <taxon>Octopus</taxon>
    </lineage>
</organism>
<keyword evidence="1" id="KW-0732">Signal</keyword>
<gene>
    <name evidence="2" type="ORF">OCBIM_22014659mg</name>
</gene>
<evidence type="ECO:0000256" key="1">
    <source>
        <dbReference type="SAM" id="SignalP"/>
    </source>
</evidence>
<accession>A0A0L8FLT6</accession>
<dbReference type="EMBL" id="KQ429033">
    <property type="protein sequence ID" value="KOF65666.1"/>
    <property type="molecule type" value="Genomic_DNA"/>
</dbReference>